<feature type="transmembrane region" description="Helical" evidence="1">
    <location>
        <begin position="94"/>
        <end position="114"/>
    </location>
</feature>
<feature type="transmembrane region" description="Helical" evidence="1">
    <location>
        <begin position="58"/>
        <end position="82"/>
    </location>
</feature>
<feature type="transmembrane region" description="Helical" evidence="1">
    <location>
        <begin position="134"/>
        <end position="155"/>
    </location>
</feature>
<dbReference type="Proteomes" id="UP000193303">
    <property type="component" value="Unassembled WGS sequence"/>
</dbReference>
<gene>
    <name evidence="2" type="ORF">BV912_03960</name>
</gene>
<dbReference type="OrthoDB" id="8608470at2"/>
<evidence type="ECO:0000313" key="3">
    <source>
        <dbReference type="Proteomes" id="UP000193303"/>
    </source>
</evidence>
<keyword evidence="1" id="KW-0472">Membrane</keyword>
<name>A0A1X3DJB6_9NEIS</name>
<comment type="caution">
    <text evidence="2">The sequence shown here is derived from an EMBL/GenBank/DDBJ whole genome shotgun (WGS) entry which is preliminary data.</text>
</comment>
<evidence type="ECO:0000256" key="1">
    <source>
        <dbReference type="SAM" id="Phobius"/>
    </source>
</evidence>
<keyword evidence="1" id="KW-0812">Transmembrane</keyword>
<reference evidence="3" key="1">
    <citation type="submission" date="2017-01" db="EMBL/GenBank/DDBJ databases">
        <authorList>
            <person name="Mah S.A."/>
            <person name="Swanson W.J."/>
            <person name="Moy G.W."/>
            <person name="Vacquier V.D."/>
        </authorList>
    </citation>
    <scope>NUCLEOTIDE SEQUENCE [LARGE SCALE GENOMIC DNA]</scope>
    <source>
        <strain evidence="3">124861</strain>
    </source>
</reference>
<proteinExistence type="predicted"/>
<organism evidence="2 3">
    <name type="scientific">Neisseria dumasiana</name>
    <dbReference type="NCBI Taxonomy" id="1931275"/>
    <lineage>
        <taxon>Bacteria</taxon>
        <taxon>Pseudomonadati</taxon>
        <taxon>Pseudomonadota</taxon>
        <taxon>Betaproteobacteria</taxon>
        <taxon>Neisseriales</taxon>
        <taxon>Neisseriaceae</taxon>
        <taxon>Neisseria</taxon>
    </lineage>
</organism>
<dbReference type="AlphaFoldDB" id="A0A1X3DJB6"/>
<dbReference type="EMBL" id="MTAB01000006">
    <property type="protein sequence ID" value="OSI23570.1"/>
    <property type="molecule type" value="Genomic_DNA"/>
</dbReference>
<sequence>MNKAKIENYLICGLFILPILVFTVLPAHAESGFDFFLNSLIDRSIFADGYYKPPRYPFAARVVNAFSVVCAVIGGIVMGIWRRDSVIRSKIPKNLWLIMAALFVVSCYMFWISITPQEFKVVSGRSFGVTESFHNNPVLFLFLMVSKSVIIYVFLRASITYSLYLLSSPKKSTD</sequence>
<protein>
    <submittedName>
        <fullName evidence="2">Uncharacterized protein</fullName>
    </submittedName>
</protein>
<accession>A0A1X3DJB6</accession>
<dbReference type="RefSeq" id="WP_054599516.1">
    <property type="nucleotide sequence ID" value="NZ_MTAB01000006.1"/>
</dbReference>
<evidence type="ECO:0000313" key="2">
    <source>
        <dbReference type="EMBL" id="OSI23570.1"/>
    </source>
</evidence>
<keyword evidence="1" id="KW-1133">Transmembrane helix</keyword>